<dbReference type="GO" id="GO:0016746">
    <property type="term" value="F:acyltransferase activity"/>
    <property type="evidence" value="ECO:0007669"/>
    <property type="project" value="UniProtKB-KW"/>
</dbReference>
<comment type="caution">
    <text evidence="2">The sequence shown here is derived from an EMBL/GenBank/DDBJ whole genome shotgun (WGS) entry which is preliminary data.</text>
</comment>
<protein>
    <submittedName>
        <fullName evidence="2">GNAT family N-acetyltransferase</fullName>
        <ecNumber evidence="2">2.3.1.-</ecNumber>
    </submittedName>
</protein>
<dbReference type="InterPro" id="IPR016181">
    <property type="entry name" value="Acyl_CoA_acyltransferase"/>
</dbReference>
<dbReference type="SUPFAM" id="SSF55729">
    <property type="entry name" value="Acyl-CoA N-acyltransferases (Nat)"/>
    <property type="match status" value="1"/>
</dbReference>
<evidence type="ECO:0000259" key="1">
    <source>
        <dbReference type="PROSITE" id="PS51186"/>
    </source>
</evidence>
<evidence type="ECO:0000313" key="2">
    <source>
        <dbReference type="EMBL" id="MFC4355230.1"/>
    </source>
</evidence>
<dbReference type="EMBL" id="JBHSEF010000022">
    <property type="protein sequence ID" value="MFC4355230.1"/>
    <property type="molecule type" value="Genomic_DNA"/>
</dbReference>
<evidence type="ECO:0000313" key="3">
    <source>
        <dbReference type="Proteomes" id="UP001595733"/>
    </source>
</evidence>
<keyword evidence="3" id="KW-1185">Reference proteome</keyword>
<dbReference type="PANTHER" id="PTHR41700">
    <property type="entry name" value="GCN5-RELATED N-ACETYLTRANSFERASE"/>
    <property type="match status" value="1"/>
</dbReference>
<dbReference type="CDD" id="cd04301">
    <property type="entry name" value="NAT_SF"/>
    <property type="match status" value="1"/>
</dbReference>
<accession>A0ABV8UW89</accession>
<organism evidence="2 3">
    <name type="scientific">Chryseomicrobium palamuruense</name>
    <dbReference type="NCBI Taxonomy" id="682973"/>
    <lineage>
        <taxon>Bacteria</taxon>
        <taxon>Bacillati</taxon>
        <taxon>Bacillota</taxon>
        <taxon>Bacilli</taxon>
        <taxon>Bacillales</taxon>
        <taxon>Caryophanaceae</taxon>
        <taxon>Chryseomicrobium</taxon>
    </lineage>
</organism>
<proteinExistence type="predicted"/>
<dbReference type="Pfam" id="PF00583">
    <property type="entry name" value="Acetyltransf_1"/>
    <property type="match status" value="1"/>
</dbReference>
<dbReference type="RefSeq" id="WP_378141633.1">
    <property type="nucleotide sequence ID" value="NZ_JBHSEF010000022.1"/>
</dbReference>
<dbReference type="Proteomes" id="UP001595733">
    <property type="component" value="Unassembled WGS sequence"/>
</dbReference>
<reference evidence="3" key="1">
    <citation type="journal article" date="2019" name="Int. J. Syst. Evol. Microbiol.">
        <title>The Global Catalogue of Microorganisms (GCM) 10K type strain sequencing project: providing services to taxonomists for standard genome sequencing and annotation.</title>
        <authorList>
            <consortium name="The Broad Institute Genomics Platform"/>
            <consortium name="The Broad Institute Genome Sequencing Center for Infectious Disease"/>
            <person name="Wu L."/>
            <person name="Ma J."/>
        </authorList>
    </citation>
    <scope>NUCLEOTIDE SEQUENCE [LARGE SCALE GENOMIC DNA]</scope>
    <source>
        <strain evidence="3">CCUG 50353</strain>
    </source>
</reference>
<name>A0ABV8UW89_9BACL</name>
<dbReference type="Gene3D" id="3.40.630.30">
    <property type="match status" value="1"/>
</dbReference>
<keyword evidence="2" id="KW-0808">Transferase</keyword>
<dbReference type="InterPro" id="IPR038764">
    <property type="entry name" value="GNAT_N_AcTrfase_prd"/>
</dbReference>
<dbReference type="PROSITE" id="PS51186">
    <property type="entry name" value="GNAT"/>
    <property type="match status" value="1"/>
</dbReference>
<dbReference type="EC" id="2.3.1.-" evidence="2"/>
<feature type="domain" description="N-acetyltransferase" evidence="1">
    <location>
        <begin position="2"/>
        <end position="145"/>
    </location>
</feature>
<sequence length="275" mass="31528">MIVLKKLITRSELEAVQNLEFLVWDMPTIPLHQTMTAVKNGGLIIGAYDGDKLVGFSYGFAGFSHGESYLCSHMLGIHPDYRSQKIGEQLKLRQRELAIEMGYTRMKWTYDPLETRNGYLNLTKLRGICDTYVVDCYGEMEDGLNSGLPTDRFEVHWHLTSDYVESGGERPIPVQIEHEPVSVGRISWNGKYPVLEPALPDKLEAAAYSIPVPKNFQEMKKNAPQLALDWRMKSRDLFIELFSKNYVVVALTQYEEYNTYILVPIQTLQLKEIVQ</sequence>
<dbReference type="PANTHER" id="PTHR41700:SF1">
    <property type="entry name" value="N-ACETYLTRANSFERASE DOMAIN-CONTAINING PROTEIN"/>
    <property type="match status" value="1"/>
</dbReference>
<gene>
    <name evidence="2" type="ORF">ACFO0S_09245</name>
</gene>
<dbReference type="InterPro" id="IPR000182">
    <property type="entry name" value="GNAT_dom"/>
</dbReference>
<keyword evidence="2" id="KW-0012">Acyltransferase</keyword>